<feature type="domain" description="Beta-Casp" evidence="6">
    <location>
        <begin position="305"/>
        <end position="451"/>
    </location>
</feature>
<dbReference type="CDD" id="cd16293">
    <property type="entry name" value="CPSF2-like_MBL-fold"/>
    <property type="match status" value="1"/>
</dbReference>
<dbReference type="OrthoDB" id="64353at2759"/>
<feature type="region of interest" description="Disordered" evidence="5">
    <location>
        <begin position="654"/>
        <end position="673"/>
    </location>
</feature>
<accession>A0A4Y7TQD9</accession>
<comment type="subcellular location">
    <subcellularLocation>
        <location evidence="1 4">Nucleus</location>
    </subcellularLocation>
</comment>
<feature type="compositionally biased region" description="Acidic residues" evidence="5">
    <location>
        <begin position="573"/>
        <end position="585"/>
    </location>
</feature>
<organism evidence="7 8">
    <name type="scientific">Coprinellus micaceus</name>
    <name type="common">Glistening ink-cap mushroom</name>
    <name type="synonym">Coprinus micaceus</name>
    <dbReference type="NCBI Taxonomy" id="71717"/>
    <lineage>
        <taxon>Eukaryota</taxon>
        <taxon>Fungi</taxon>
        <taxon>Dikarya</taxon>
        <taxon>Basidiomycota</taxon>
        <taxon>Agaricomycotina</taxon>
        <taxon>Agaricomycetes</taxon>
        <taxon>Agaricomycetidae</taxon>
        <taxon>Agaricales</taxon>
        <taxon>Agaricineae</taxon>
        <taxon>Psathyrellaceae</taxon>
        <taxon>Coprinellus</taxon>
    </lineage>
</organism>
<evidence type="ECO:0000313" key="7">
    <source>
        <dbReference type="EMBL" id="TEB35802.1"/>
    </source>
</evidence>
<evidence type="ECO:0000256" key="5">
    <source>
        <dbReference type="SAM" id="MobiDB-lite"/>
    </source>
</evidence>
<feature type="region of interest" description="Disordered" evidence="5">
    <location>
        <begin position="802"/>
        <end position="822"/>
    </location>
</feature>
<evidence type="ECO:0000256" key="2">
    <source>
        <dbReference type="ARBA" id="ARBA00022664"/>
    </source>
</evidence>
<evidence type="ECO:0000259" key="6">
    <source>
        <dbReference type="SMART" id="SM01027"/>
    </source>
</evidence>
<dbReference type="InterPro" id="IPR001279">
    <property type="entry name" value="Metallo-B-lactamas"/>
</dbReference>
<dbReference type="InterPro" id="IPR027075">
    <property type="entry name" value="CPSF2"/>
</dbReference>
<keyword evidence="4" id="KW-0694">RNA-binding</keyword>
<dbReference type="InterPro" id="IPR036866">
    <property type="entry name" value="RibonucZ/Hydroxyglut_hydro"/>
</dbReference>
<dbReference type="Gene3D" id="3.60.15.10">
    <property type="entry name" value="Ribonuclease Z/Hydroxyacylglutathione hydrolase-like"/>
    <property type="match status" value="1"/>
</dbReference>
<comment type="caution">
    <text evidence="7">The sequence shown here is derived from an EMBL/GenBank/DDBJ whole genome shotgun (WGS) entry which is preliminary data.</text>
</comment>
<dbReference type="InterPro" id="IPR025069">
    <property type="entry name" value="Cpsf2_C"/>
</dbReference>
<dbReference type="SMART" id="SM01027">
    <property type="entry name" value="Beta-Casp"/>
    <property type="match status" value="1"/>
</dbReference>
<dbReference type="PANTHER" id="PTHR45922:SF1">
    <property type="entry name" value="CLEAVAGE AND POLYADENYLATION SPECIFICITY FACTOR SUBUNIT 2"/>
    <property type="match status" value="1"/>
</dbReference>
<feature type="region of interest" description="Disordered" evidence="5">
    <location>
        <begin position="354"/>
        <end position="373"/>
    </location>
</feature>
<dbReference type="Pfam" id="PF16661">
    <property type="entry name" value="Lactamase_B_6"/>
    <property type="match status" value="1"/>
</dbReference>
<evidence type="ECO:0000313" key="8">
    <source>
        <dbReference type="Proteomes" id="UP000298030"/>
    </source>
</evidence>
<dbReference type="EMBL" id="QPFP01000007">
    <property type="protein sequence ID" value="TEB35802.1"/>
    <property type="molecule type" value="Genomic_DNA"/>
</dbReference>
<evidence type="ECO:0000256" key="3">
    <source>
        <dbReference type="ARBA" id="ARBA00023242"/>
    </source>
</evidence>
<evidence type="ECO:0000256" key="4">
    <source>
        <dbReference type="RuleBase" id="RU365006"/>
    </source>
</evidence>
<dbReference type="SUPFAM" id="SSF56281">
    <property type="entry name" value="Metallo-hydrolase/oxidoreductase"/>
    <property type="match status" value="1"/>
</dbReference>
<name>A0A4Y7TQD9_COPMI</name>
<reference evidence="7 8" key="1">
    <citation type="journal article" date="2019" name="Nat. Ecol. Evol.">
        <title>Megaphylogeny resolves global patterns of mushroom evolution.</title>
        <authorList>
            <person name="Varga T."/>
            <person name="Krizsan K."/>
            <person name="Foldi C."/>
            <person name="Dima B."/>
            <person name="Sanchez-Garcia M."/>
            <person name="Sanchez-Ramirez S."/>
            <person name="Szollosi G.J."/>
            <person name="Szarkandi J.G."/>
            <person name="Papp V."/>
            <person name="Albert L."/>
            <person name="Andreopoulos W."/>
            <person name="Angelini C."/>
            <person name="Antonin V."/>
            <person name="Barry K.W."/>
            <person name="Bougher N.L."/>
            <person name="Buchanan P."/>
            <person name="Buyck B."/>
            <person name="Bense V."/>
            <person name="Catcheside P."/>
            <person name="Chovatia M."/>
            <person name="Cooper J."/>
            <person name="Damon W."/>
            <person name="Desjardin D."/>
            <person name="Finy P."/>
            <person name="Geml J."/>
            <person name="Haridas S."/>
            <person name="Hughes K."/>
            <person name="Justo A."/>
            <person name="Karasinski D."/>
            <person name="Kautmanova I."/>
            <person name="Kiss B."/>
            <person name="Kocsube S."/>
            <person name="Kotiranta H."/>
            <person name="LaButti K.M."/>
            <person name="Lechner B.E."/>
            <person name="Liimatainen K."/>
            <person name="Lipzen A."/>
            <person name="Lukacs Z."/>
            <person name="Mihaltcheva S."/>
            <person name="Morgado L.N."/>
            <person name="Niskanen T."/>
            <person name="Noordeloos M.E."/>
            <person name="Ohm R.A."/>
            <person name="Ortiz-Santana B."/>
            <person name="Ovrebo C."/>
            <person name="Racz N."/>
            <person name="Riley R."/>
            <person name="Savchenko A."/>
            <person name="Shiryaev A."/>
            <person name="Soop K."/>
            <person name="Spirin V."/>
            <person name="Szebenyi C."/>
            <person name="Tomsovsky M."/>
            <person name="Tulloss R.E."/>
            <person name="Uehling J."/>
            <person name="Grigoriev I.V."/>
            <person name="Vagvolgyi C."/>
            <person name="Papp T."/>
            <person name="Martin F.M."/>
            <person name="Miettinen O."/>
            <person name="Hibbett D.S."/>
            <person name="Nagy L.G."/>
        </authorList>
    </citation>
    <scope>NUCLEOTIDE SEQUENCE [LARGE SCALE GENOMIC DNA]</scope>
    <source>
        <strain evidence="7 8">FP101781</strain>
    </source>
</reference>
<dbReference type="STRING" id="71717.A0A4Y7TQD9"/>
<evidence type="ECO:0000256" key="1">
    <source>
        <dbReference type="ARBA" id="ARBA00004123"/>
    </source>
</evidence>
<dbReference type="Pfam" id="PF13299">
    <property type="entry name" value="CPSF100_C"/>
    <property type="match status" value="1"/>
</dbReference>
<dbReference type="InterPro" id="IPR022712">
    <property type="entry name" value="Beta_Casp"/>
</dbReference>
<sequence>MITFTPLAGAARSKSPSPLAYILQVDDVRILLDCGSPDWVQEASPFLQDMQTDVESTSTPPWQEYCENVKKVAPAIDLVLLSHGDLAHCGLYPWANARWGLKAPAYTTLPVQAMGKIAVTEDVEGLRGEVDVGEEAEMEENPGRNVDVDMEEQSEPPTMGPGGRCVATLVEVQDAFDSINTLRYSQPIHLQGKCQGLTITAFNAGHTLGGTIWKIRSPSSGTILYSVNVNHMKERHLDGTVLMMRPGNTTFDSLVRPDLLITDAERAAVLTSRKKDRDAALIDTITATLSSRSSLMLPCDSSTRILELLVLLDQHWSYSKLHFPICLLSRTGREMLTFVRSMMEWLGGTISKEDVGDEGNRRHQHRRRRDEEDEGDALGALALRFKYLEFFPTPQALLQRHSSKDPKLILAVPASLSHGPSRHLFADFAAVPDNVVLLTQRGAEGTLSRSLFDYWNEAQRGDTWDKGKIGRNVMMDGSIKLRMCNKVPLQGVELDEYLQKERAAKEKEAAQQASMARNQRILEADEGDSESESDSDSDEDEDEVNQALVGGDMSVDGEEPKRGGGKRKRKSEDDMDGGDWGDGDEGLTKQLLSYDIYLKGKVSKSTSFFKSMGGQAQRFRMFPHIDKRRRVDEYGETIDVGMWLRKGKALEEEAEKEEKEEKPAEEDEKLAEPPSKYIETEVEVQLACRLLFIDMEGLNDGRAVKTIVPQVNPRKMVIVHASEPSTQALIESSASIKTMTKEIFAPTDGETIQIGQQVNSFSISISDEMLKSLRMSRFEDNEVAYVRGRVVAHSNSTIPVLEPTKIGPSPEPSLPARQASLQQRKLGSRPQVALPHSTMIGELKLTALKMRLATVGIQAELIGEGVLVCGPGAKGSDEISEETVAVRKLARGSVELEGNVSDVYYTVRREIYNLHALVAAI</sequence>
<gene>
    <name evidence="7" type="ORF">FA13DRAFT_1728656</name>
</gene>
<dbReference type="Pfam" id="PF10996">
    <property type="entry name" value="Beta-Casp"/>
    <property type="match status" value="1"/>
</dbReference>
<dbReference type="GO" id="GO:0005847">
    <property type="term" value="C:mRNA cleavage and polyadenylation specificity factor complex"/>
    <property type="evidence" value="ECO:0007669"/>
    <property type="project" value="InterPro"/>
</dbReference>
<dbReference type="AlphaFoldDB" id="A0A4Y7TQD9"/>
<feature type="compositionally biased region" description="Acidic residues" evidence="5">
    <location>
        <begin position="524"/>
        <end position="544"/>
    </location>
</feature>
<proteinExistence type="inferred from homology"/>
<keyword evidence="3 4" id="KW-0539">Nucleus</keyword>
<keyword evidence="2 4" id="KW-0507">mRNA processing</keyword>
<dbReference type="PANTHER" id="PTHR45922">
    <property type="entry name" value="CLEAVAGE AND POLYADENYLATION SPECIFICITY FACTOR SUBUNIT 2"/>
    <property type="match status" value="1"/>
</dbReference>
<dbReference type="Proteomes" id="UP000298030">
    <property type="component" value="Unassembled WGS sequence"/>
</dbReference>
<keyword evidence="8" id="KW-1185">Reference proteome</keyword>
<feature type="region of interest" description="Disordered" evidence="5">
    <location>
        <begin position="505"/>
        <end position="585"/>
    </location>
</feature>
<comment type="similarity">
    <text evidence="4">Belongs to the metallo-beta-lactamase superfamily. RNA-metabolizing metallo-beta-lactamase-like family. CPSF2/YSH1 subfamily.</text>
</comment>
<dbReference type="GO" id="GO:0003723">
    <property type="term" value="F:RNA binding"/>
    <property type="evidence" value="ECO:0007669"/>
    <property type="project" value="UniProtKB-KW"/>
</dbReference>
<dbReference type="GO" id="GO:0006398">
    <property type="term" value="P:mRNA 3'-end processing by stem-loop binding and cleavage"/>
    <property type="evidence" value="ECO:0007669"/>
    <property type="project" value="InterPro"/>
</dbReference>
<dbReference type="InterPro" id="IPR035639">
    <property type="entry name" value="CPSF2_MBL"/>
</dbReference>
<protein>
    <recommendedName>
        <fullName evidence="4">Cleavage and polyadenylation specificity factor subunit 2</fullName>
    </recommendedName>
    <alternativeName>
        <fullName evidence="4">Cleavage and polyadenylation specificity factor 100 kDa subunit</fullName>
    </alternativeName>
</protein>